<evidence type="ECO:0000256" key="1">
    <source>
        <dbReference type="ARBA" id="ARBA00004613"/>
    </source>
</evidence>
<dbReference type="InterPro" id="IPR040853">
    <property type="entry name" value="RapA2_cadherin-like"/>
</dbReference>
<evidence type="ECO:0000313" key="5">
    <source>
        <dbReference type="EMBL" id="MBB3988526.1"/>
    </source>
</evidence>
<dbReference type="Gene3D" id="2.60.40.3440">
    <property type="match status" value="1"/>
</dbReference>
<evidence type="ECO:0000313" key="6">
    <source>
        <dbReference type="Proteomes" id="UP000541426"/>
    </source>
</evidence>
<feature type="compositionally biased region" description="Acidic residues" evidence="3">
    <location>
        <begin position="1808"/>
        <end position="1817"/>
    </location>
</feature>
<dbReference type="InterPro" id="IPR011049">
    <property type="entry name" value="Serralysin-like_metalloprot_C"/>
</dbReference>
<dbReference type="Gene3D" id="2.60.40.10">
    <property type="entry name" value="Immunoglobulins"/>
    <property type="match status" value="1"/>
</dbReference>
<dbReference type="PROSITE" id="PS00330">
    <property type="entry name" value="HEMOLYSIN_CALCIUM"/>
    <property type="match status" value="4"/>
</dbReference>
<dbReference type="PROSITE" id="PS50268">
    <property type="entry name" value="CADHERIN_2"/>
    <property type="match status" value="3"/>
</dbReference>
<dbReference type="SMART" id="SM00710">
    <property type="entry name" value="PbH1"/>
    <property type="match status" value="18"/>
</dbReference>
<feature type="domain" description="Cadherin" evidence="4">
    <location>
        <begin position="3264"/>
        <end position="3372"/>
    </location>
</feature>
<feature type="compositionally biased region" description="Acidic residues" evidence="3">
    <location>
        <begin position="2632"/>
        <end position="2644"/>
    </location>
</feature>
<keyword evidence="6" id="KW-1185">Reference proteome</keyword>
<dbReference type="RefSeq" id="WP_183970417.1">
    <property type="nucleotide sequence ID" value="NZ_BAABBZ010000048.1"/>
</dbReference>
<evidence type="ECO:0000256" key="2">
    <source>
        <dbReference type="ARBA" id="ARBA00022525"/>
    </source>
</evidence>
<feature type="compositionally biased region" description="Polar residues" evidence="3">
    <location>
        <begin position="1818"/>
        <end position="1832"/>
    </location>
</feature>
<name>A0A7W6DVF4_9RHOB</name>
<dbReference type="Proteomes" id="UP000541426">
    <property type="component" value="Unassembled WGS sequence"/>
</dbReference>
<dbReference type="PANTHER" id="PTHR38340">
    <property type="entry name" value="S-LAYER PROTEIN"/>
    <property type="match status" value="1"/>
</dbReference>
<dbReference type="Pfam" id="PF17803">
    <property type="entry name" value="Cadherin_4"/>
    <property type="match status" value="3"/>
</dbReference>
<dbReference type="GO" id="GO:0016020">
    <property type="term" value="C:membrane"/>
    <property type="evidence" value="ECO:0007669"/>
    <property type="project" value="InterPro"/>
</dbReference>
<proteinExistence type="predicted"/>
<dbReference type="InterPro" id="IPR018511">
    <property type="entry name" value="Hemolysin-typ_Ca-bd_CS"/>
</dbReference>
<dbReference type="InterPro" id="IPR013783">
    <property type="entry name" value="Ig-like_fold"/>
</dbReference>
<dbReference type="SUPFAM" id="SSF51126">
    <property type="entry name" value="Pectin lyase-like"/>
    <property type="match status" value="4"/>
</dbReference>
<comment type="caution">
    <text evidence="5">The sequence shown here is derived from an EMBL/GenBank/DDBJ whole genome shotgun (WGS) entry which is preliminary data.</text>
</comment>
<sequence length="4459" mass="450088">MQAAVDAAADGYTIRIDSGETLREQVVIEGLSGLTIEGNGATIEMADTPTFTQISGVDGGTRDRAAVITVRDSSDVTIENLVVDGRGLGDSTPAAQTSGARSDFEGVLFFDASGDLDGLTVTGVRDAYAADGQVKGNQRGNAIVVLNDDGAERTVTVQNSTIEDFQKNGITAAGAGLEFVVTNNTVTGAGFLPDSNDIAQNGIQVSGGAAAAITGNTVQEIGYQRGDYVTTGVMAFNVPSGELTISGNTFTGPTDDMGVTQAATHIPVYVSGETDNAVVTNNTFDGTVFGIAFANNTDNPTYTGNIWTNQFDEVVTNTGDGTWAKSQLELYGSNNDLPLNVQGLDGDDFIVGTASDDTISGGDGQDDIEGGAGNDSLDGGDGDDVLVGDAGNDTLDGGQGADDMQGGEGDDLLRVSQVDTADGGAGVDTVELMDLSTLTIAELETLMSGGLVDNPAAPGTTLGLSLDGTTTPGGDLDILGAVDANGTVSYTAGAEHSVANVEILKVPGSSGSSVFLVAEGMSIQAAVDAAVAGDTILVGEGVYSEAITLDKALTLVGLDAEISGVGTAVSITGDIDAGGSETVSISGFDFADNATGVRVSSSTQLSSLLIDDATFSGNTTHGVGTGSGAPGLASITITNSDFSGNGTGGGNGAGDIILFGYTGDATIRDVTITGSDESVPQGQRGDNAIQISGFTPNTYDVTAPIGAVVLENVTSTGFYHKNHLTIQGFTDLDGLSFVNANIEGGSNWGYPVFIDQPADGVVGALGGVNGRPGAFDGATGTGNIDLSGLTVTNTSTGATFDTFVRAADGDESITGTNANDFLNAPDDDLTDFGGNETIDGGAGNDTLIGGVGDDELTGGTGDDVAIYSGEREGYDISRNADGSYNVTDTDTTDGNEGTDLLVGVETLQIDGIGFELDANSPDISGYTDKFTEGFETGTAGFVTPDGYGALTMVASGTNGIDAADGGSYAQVEQTGSGPFTRFDGYRTNFDGGFATQAKIYLDPSWADGEGFDWSVAANGTDGAHQRDFIFHVTKDADTGTVLVGANNNSNYDPVLNLETGNHVSIDTAGWYTFEHNFYENDEGDLEVAMNVYDAAGEWMFTEVRSSDADSIATEVGGNRYGWFTNIDVTDGIAVDSVSLSTANANFIQTLDGGVITGEYADVASAQAAAAPGEQVFDPTTEQFHVFEGMSIQAAIDAASEGDTILVYPGAYAEANTTDSLGRQVSLSIETDNLTIMGVDANGVPIEDATATEATLTLGYQSAWGSYAFLEGSGTTISGLQIEGAGYDYGVETGTGVNKIIEVVGDDFTLTNSTVTAPDGVWIASAVYINDRSVSAGTDPTTFVSDISSYSINNNVLHGAVALANGPGTGHAVTDMSVIDNLFEQNSGIDPETVYFGNVGITISGLEDDVNWRNMTVGIPEISGNTFDGALNRVFYKADDDASEVPDLAFVQNFLATNTVEAYAYATTPTGELRLVESPSTLAGSSAVNQAVRIGTDIGSLSGFALAGDTIVAMTTAGTPLTEIVTDGLIVEVLSGSFAPELDLAANVSALELAGAEDVNINGNDNDNVLVGNDGDNVLNGGLGADTLEGGAGNDSIDGGAGLDHIDAGEGDDTIMASAGSDVVDGGAGTDLYDASNFSSSAVINLSTNPVSFLTPGTGFVSGADISGFQGLTGIENIRGGAAADQLIGDAGENTIFVSTGSDSIDGGAGVDTYDVSADDGGVNVDLVAGTSVTTGFGTDSLENIENVTTGDGDDTVVGDAGDNVFVTGAGADSVEAGEGDNTIDAGDGANDVTAGAGNDDVTTGVDNDIIDAGDGDNEVSSGAGNDDVTTGTGADVIDAGDGNNTVSSGAGADDITTGSGDDSVSSGADADVVSVGDGANTVDAGAGNDTVTSGSGNDDIAAGDGDDVISSGLGNDIVDGGAGQDTMVLAATSLADVSFTATQVSSAGDGVNDVANVERFELGDGTVVRAVNLAGSPYTTIQSAIDAADPGDVILIGAGTYAEALTLDKGVTLMGAGAGVIVDATGELTGVTINGGGEGQSIVLENITFDGALDTGVQVDPSADYDSITVADVTISDVGRRGFDLTNGDPVGTVQGAPTVDALIFENVSVDGFGSIAAGAGVGINIPEYEGTVSMDGVTVTGSGAGGRYGINLSGLDGGTAGISLTDVTIGGAGEAFQRAALGLQDFEGLVAGDVLLSDVTLQGAISDGSADFALLYADLVGGVLDASGVTITPDAGTTASQFNVADSDPDLTSDMTGTDAADSFLVAGDDAVTIAGGAGDDLLVTGPVGVDVTFDGGADSDTLTIVNPASFGLNAAITLDGSTVEMAAGGQPAGQVAYSNVETLDIQLGDLGDEVDAAGATFDAGTTVSITGGALGDDIDFTGATGAEIIIDGGEGADTVTGSAGGDVLLGGGGGDVINGADGDDTVTAGAGSDSVDGGAGTDQVVVSGNRSDFDITVSGTTVTLADTVGGEGSDTLVNIEEIAFDDVTIGAVAYEDTLGTDEDNAASGNVLSNDFDLALGSAGLEVISAGTAGAEALLSGAAVTFATAKGGSVTINPDGTYSYDPNGAFEALNVGDEDTDSFSYTVSDADGNTATATVSIDLSGVNDVPTLDSDTISTGENDTVGYDLTDQADDADAEDDGDSLTYSVAPGGDPAKGTVSVTAAGELTFDPGTDFEALNEGEPETLTVTVRATDAQGAHVDTTFNITVTGENDAPDALDSYDQTSVPSGTEDDATVSFDLVSLLGADIDLDAEDDTSTLSYSATVTGTGTVSIVAGSGGPELEYAVPGDLQALNAGQIETITATVTATDAQGAADSFDVVFTIEGVNDDPVMIDGSDSAVEDGSAITVDLSALGSDADAEDDGSSLSYAITTPLGAGEGSATITGTELSFDPGADFQDLAAGETRDITLGVTATDAQSGTSNEGTITITVTGVNDVPTLQAGTFSLGEDAGETGFDLSALAADVDSDDTPESLTYTILSGPSEGTAAIVVTPGGVELSFDPGSDFQNLDDGESRDVTVRVQAVDGNGGTVEADMVITVTGDNDAPKSGTTVDSFTEANGTLAVVAANVLLSEATDIDDEPLTVVAASVVQNAASSDRDLAGAFVVAADGAISFDLDLFDDLDDGESEVIVFDYQISDGDEVVATSVSITISGTNDAPVIADTTTSAQEDGAAITVDLLALASDVDGDILSFSAAPLAPGLGSVSVSGNTLTFTPGPDFQDLDEGDVLPVEIVVTTSDGDLTDTATITVNVAGQNDAPVIIATDEDGTADVSEDAVAGVTVIDLATITSDVDADDLPADLTYTLDAGYTGGGVFSLNGTDLVFDPNGDFESLDGSDEAVVTIAVTATDDQGGTQTVDVSVRITGEEDAPVLLEAVGAVALVSEDATGPVTVLDLAAQASDADAGAVLSYSLGSYTGAGAFALDGTNLTFDPSGGFEALAGSETDSVSIDVTVTDEDGNFDTVTYTVDIDGENDAVSAGDTIEDTITEDDGIVSYDVSALLANATDIDTSDNATLAISNLTRTDGGRVISSMSLNDGTGISFNSGAFNDMAVGETEVLTFTYDVIDGNGSVDTGTAEITVQGVNDAPNIFYSNFNLSGGKVSVDEVVGQTGNSATRTEGSGVLTFVDPDLSDGADLSISLDAIPGLSAAELATLSNAMQLTQTSFPANPSGSARTFGVVFSITDADLDFLEDGEQITATYRVAVNDRNGASDEQTISVIFNGASEFIPAVAGDDTIQVSEDGPVVDLTADLLGNDTIDADATAEIIAVDDSGTTGSVSLLAGGQVNYDPNGQYEHLVAGMVATDSFVYTVSDGEGGFDTATATIQIQGANDAPVISGSTGLISTIENDLQETPVLIGADLAVVDPDITQFEDGNLLVSITGATADDRLSVRTSSTSGVGIEVFGGFVFHDLVNIGAISGGTGTTPLSVSLNANATAERVTALLQSLQVQNVSDEPPTFPRDVSIAVTDAEGLQDTLTKPLLITPSQDTPDGAEPGELLVNDEGYAVQTYPNQDDGVSSVSVDATTVTLTGNAWKMADVDFDVVRGTVLTFDMTSTDTGEFLAIGFDTNGHYDGMMDLSSFIRLGGTDGSHLPFAAFRSYTTLGVTQSYSLNIGEWFTGDFEQLVFVADDDADGSGNMTISNIQIFNDFDHSIEVDGQEFEITSFDARQDFGTVTEVAPDAVTTTGNAWKSIDIGDGVIDANTVLSFTFSATDLGELQGIALENNGKLSLERVFQVAGSQSESFWNRDFAGYQIGDGEVTYDIRVGDYFAAGTEFDRIVLVNDDDADGSGTATFSNIEVRQDPFTVTTDLYDTDAGGQIKELFQGGDGGILRLGGDVQRSLDLGSVEIDANTQLTFRFRSDVEADVVAIGLDDNGALDAGDSFQFYQIDGSGSFGQQDENGTYTTGDGFVEYTINIGEDVAGTFDRLVLMQQDAAGDANSYFEDIVLTGLGMDDDVLSIL</sequence>
<dbReference type="CDD" id="cd11304">
    <property type="entry name" value="Cadherin_repeat"/>
    <property type="match status" value="1"/>
</dbReference>
<dbReference type="EMBL" id="JACIEJ010000027">
    <property type="protein sequence ID" value="MBB3988526.1"/>
    <property type="molecule type" value="Genomic_DNA"/>
</dbReference>
<dbReference type="SUPFAM" id="SSF51120">
    <property type="entry name" value="beta-Roll"/>
    <property type="match status" value="5"/>
</dbReference>
<feature type="domain" description="Cadherin" evidence="4">
    <location>
        <begin position="2845"/>
        <end position="2941"/>
    </location>
</feature>
<accession>A0A7W6DVF4</accession>
<feature type="compositionally biased region" description="Low complexity" evidence="3">
    <location>
        <begin position="1849"/>
        <end position="1879"/>
    </location>
</feature>
<feature type="region of interest" description="Disordered" evidence="3">
    <location>
        <begin position="352"/>
        <end position="410"/>
    </location>
</feature>
<evidence type="ECO:0000256" key="3">
    <source>
        <dbReference type="SAM" id="MobiDB-lite"/>
    </source>
</evidence>
<feature type="region of interest" description="Disordered" evidence="3">
    <location>
        <begin position="1772"/>
        <end position="1905"/>
    </location>
</feature>
<dbReference type="Pfam" id="PF00353">
    <property type="entry name" value="HemolysinCabind"/>
    <property type="match status" value="13"/>
</dbReference>
<feature type="compositionally biased region" description="Low complexity" evidence="3">
    <location>
        <begin position="1893"/>
        <end position="1903"/>
    </location>
</feature>
<dbReference type="PANTHER" id="PTHR38340:SF1">
    <property type="entry name" value="S-LAYER PROTEIN"/>
    <property type="match status" value="1"/>
</dbReference>
<dbReference type="InterPro" id="IPR011050">
    <property type="entry name" value="Pectin_lyase_fold/virulence"/>
</dbReference>
<dbReference type="GO" id="GO:0007156">
    <property type="term" value="P:homophilic cell adhesion via plasma membrane adhesion molecules"/>
    <property type="evidence" value="ECO:0007669"/>
    <property type="project" value="InterPro"/>
</dbReference>
<dbReference type="InterPro" id="IPR001343">
    <property type="entry name" value="Hemolysn_Ca-bd"/>
</dbReference>
<dbReference type="GO" id="GO:0005509">
    <property type="term" value="F:calcium ion binding"/>
    <property type="evidence" value="ECO:0007669"/>
    <property type="project" value="InterPro"/>
</dbReference>
<reference evidence="5 6" key="1">
    <citation type="submission" date="2020-08" db="EMBL/GenBank/DDBJ databases">
        <title>Genomic Encyclopedia of Type Strains, Phase IV (KMG-IV): sequencing the most valuable type-strain genomes for metagenomic binning, comparative biology and taxonomic classification.</title>
        <authorList>
            <person name="Goeker M."/>
        </authorList>
    </citation>
    <scope>NUCLEOTIDE SEQUENCE [LARGE SCALE GENOMIC DNA]</scope>
    <source>
        <strain evidence="5 6">DSM 102235</strain>
    </source>
</reference>
<dbReference type="InterPro" id="IPR012334">
    <property type="entry name" value="Pectin_lyas_fold"/>
</dbReference>
<comment type="subcellular location">
    <subcellularLocation>
        <location evidence="1">Secreted</location>
    </subcellularLocation>
</comment>
<dbReference type="Pfam" id="PF17963">
    <property type="entry name" value="Big_9"/>
    <property type="match status" value="3"/>
</dbReference>
<dbReference type="Gene3D" id="2.150.10.10">
    <property type="entry name" value="Serralysin-like metalloprotease, C-terminal"/>
    <property type="match status" value="5"/>
</dbReference>
<dbReference type="GO" id="GO:0005576">
    <property type="term" value="C:extracellular region"/>
    <property type="evidence" value="ECO:0007669"/>
    <property type="project" value="UniProtKB-SubCell"/>
</dbReference>
<organism evidence="5 6">
    <name type="scientific">Sagittula marina</name>
    <dbReference type="NCBI Taxonomy" id="943940"/>
    <lineage>
        <taxon>Bacteria</taxon>
        <taxon>Pseudomonadati</taxon>
        <taxon>Pseudomonadota</taxon>
        <taxon>Alphaproteobacteria</taxon>
        <taxon>Rhodobacterales</taxon>
        <taxon>Roseobacteraceae</taxon>
        <taxon>Sagittula</taxon>
    </lineage>
</organism>
<dbReference type="InterPro" id="IPR002126">
    <property type="entry name" value="Cadherin-like_dom"/>
</dbReference>
<keyword evidence="2" id="KW-0964">Secreted</keyword>
<dbReference type="PRINTS" id="PR00313">
    <property type="entry name" value="CABNDNGRPT"/>
</dbReference>
<feature type="compositionally biased region" description="Polar residues" evidence="3">
    <location>
        <begin position="2614"/>
        <end position="2623"/>
    </location>
</feature>
<protein>
    <submittedName>
        <fullName evidence="5">Ca2+-binding RTX toxin-like protein</fullName>
    </submittedName>
</protein>
<feature type="domain" description="Cadherin" evidence="4">
    <location>
        <begin position="2612"/>
        <end position="2719"/>
    </location>
</feature>
<dbReference type="NCBIfam" id="NF012211">
    <property type="entry name" value="tand_rpt_95"/>
    <property type="match status" value="3"/>
</dbReference>
<evidence type="ECO:0000259" key="4">
    <source>
        <dbReference type="PROSITE" id="PS50268"/>
    </source>
</evidence>
<dbReference type="InterPro" id="IPR050557">
    <property type="entry name" value="RTX_toxin/Mannuronan_C5-epim"/>
</dbReference>
<feature type="region of interest" description="Disordered" evidence="3">
    <location>
        <begin position="2613"/>
        <end position="2644"/>
    </location>
</feature>
<dbReference type="Gene3D" id="2.160.20.10">
    <property type="entry name" value="Single-stranded right-handed beta-helix, Pectin lyase-like"/>
    <property type="match status" value="4"/>
</dbReference>
<dbReference type="InterPro" id="IPR006626">
    <property type="entry name" value="PbH1"/>
</dbReference>
<gene>
    <name evidence="5" type="ORF">GGQ68_004883</name>
</gene>